<dbReference type="Proteomes" id="UP000317093">
    <property type="component" value="Chromosome"/>
</dbReference>
<proteinExistence type="predicted"/>
<dbReference type="InterPro" id="IPR053855">
    <property type="entry name" value="DUF6931"/>
</dbReference>
<protein>
    <submittedName>
        <fullName evidence="1">Uncharacterized protein</fullName>
    </submittedName>
</protein>
<name>A0A518AZJ6_9BACT</name>
<dbReference type="AlphaFoldDB" id="A0A518AZJ6"/>
<dbReference type="KEGG" id="knv:Pan216_09690"/>
<organism evidence="1 2">
    <name type="scientific">Kolteria novifilia</name>
    <dbReference type="NCBI Taxonomy" id="2527975"/>
    <lineage>
        <taxon>Bacteria</taxon>
        <taxon>Pseudomonadati</taxon>
        <taxon>Planctomycetota</taxon>
        <taxon>Planctomycetia</taxon>
        <taxon>Kolteriales</taxon>
        <taxon>Kolteriaceae</taxon>
        <taxon>Kolteria</taxon>
    </lineage>
</organism>
<evidence type="ECO:0000313" key="2">
    <source>
        <dbReference type="Proteomes" id="UP000317093"/>
    </source>
</evidence>
<dbReference type="EMBL" id="CP036279">
    <property type="protein sequence ID" value="QDU60132.1"/>
    <property type="molecule type" value="Genomic_DNA"/>
</dbReference>
<sequence length="199" mass="22279">MKDLEPAIDHYVSASELTEREFTKLSPPAVAMVKEGQSCGELIEQLLHAQLLEDALEFIGHALPVRHSIWWGCCCIADVTPPASMNERDRKAFSATFRWVVEPTELHREYVHRLTRIVGTISAPVMLARAAGFPSMPLPEPLISLKREFRKEGAISAVNLATLEGEEVDLVQRRFIKIGLDVSQGKIVWKKPTTGVEHE</sequence>
<dbReference type="Pfam" id="PF22011">
    <property type="entry name" value="DUF6931"/>
    <property type="match status" value="1"/>
</dbReference>
<gene>
    <name evidence="1" type="ORF">Pan216_09690</name>
</gene>
<dbReference type="RefSeq" id="WP_145255497.1">
    <property type="nucleotide sequence ID" value="NZ_CP036279.1"/>
</dbReference>
<dbReference type="OrthoDB" id="289828at2"/>
<keyword evidence="2" id="KW-1185">Reference proteome</keyword>
<evidence type="ECO:0000313" key="1">
    <source>
        <dbReference type="EMBL" id="QDU60132.1"/>
    </source>
</evidence>
<reference evidence="1 2" key="1">
    <citation type="submission" date="2019-02" db="EMBL/GenBank/DDBJ databases">
        <title>Deep-cultivation of Planctomycetes and their phenomic and genomic characterization uncovers novel biology.</title>
        <authorList>
            <person name="Wiegand S."/>
            <person name="Jogler M."/>
            <person name="Boedeker C."/>
            <person name="Pinto D."/>
            <person name="Vollmers J."/>
            <person name="Rivas-Marin E."/>
            <person name="Kohn T."/>
            <person name="Peeters S.H."/>
            <person name="Heuer A."/>
            <person name="Rast P."/>
            <person name="Oberbeckmann S."/>
            <person name="Bunk B."/>
            <person name="Jeske O."/>
            <person name="Meyerdierks A."/>
            <person name="Storesund J.E."/>
            <person name="Kallscheuer N."/>
            <person name="Luecker S."/>
            <person name="Lage O.M."/>
            <person name="Pohl T."/>
            <person name="Merkel B.J."/>
            <person name="Hornburger P."/>
            <person name="Mueller R.-W."/>
            <person name="Bruemmer F."/>
            <person name="Labrenz M."/>
            <person name="Spormann A.M."/>
            <person name="Op den Camp H."/>
            <person name="Overmann J."/>
            <person name="Amann R."/>
            <person name="Jetten M.S.M."/>
            <person name="Mascher T."/>
            <person name="Medema M.H."/>
            <person name="Devos D.P."/>
            <person name="Kaster A.-K."/>
            <person name="Ovreas L."/>
            <person name="Rohde M."/>
            <person name="Galperin M.Y."/>
            <person name="Jogler C."/>
        </authorList>
    </citation>
    <scope>NUCLEOTIDE SEQUENCE [LARGE SCALE GENOMIC DNA]</scope>
    <source>
        <strain evidence="1 2">Pan216</strain>
    </source>
</reference>
<accession>A0A518AZJ6</accession>